<dbReference type="InterPro" id="IPR001887">
    <property type="entry name" value="Barnase"/>
</dbReference>
<evidence type="ECO:0000313" key="9">
    <source>
        <dbReference type="EMBL" id="MBD8018618.1"/>
    </source>
</evidence>
<feature type="transmembrane region" description="Helical" evidence="8">
    <location>
        <begin position="7"/>
        <end position="25"/>
    </location>
</feature>
<keyword evidence="8" id="KW-0472">Membrane</keyword>
<dbReference type="InterPro" id="IPR016191">
    <property type="entry name" value="Ribonuclease/ribotoxin"/>
</dbReference>
<sequence length="184" mass="20823">MKHSIKLVLFFIIGMLSAFLVMYLIDNYLIEKKGNTEKVYTNGNSTGNNNEKFSETFSPEKNNSENSASKSSGNNSEIDELTAEKLVVDFVQTHKKLPEYYLTKGEARNKGWVASKGNLCDVLPGRAIGGDKFSNREKTLPTGAQYFEADVNYTCGRRNADRIVFTENGDVWLTHDHYKTFQKQ</sequence>
<evidence type="ECO:0000256" key="1">
    <source>
        <dbReference type="ARBA" id="ARBA00004613"/>
    </source>
</evidence>
<proteinExistence type="inferred from homology"/>
<dbReference type="Pfam" id="PF00545">
    <property type="entry name" value="Ribonuclease"/>
    <property type="match status" value="1"/>
</dbReference>
<dbReference type="Gene3D" id="3.10.450.30">
    <property type="entry name" value="Microbial ribonucleases"/>
    <property type="match status" value="1"/>
</dbReference>
<keyword evidence="8" id="KW-1133">Transmembrane helix</keyword>
<evidence type="ECO:0000256" key="8">
    <source>
        <dbReference type="SAM" id="Phobius"/>
    </source>
</evidence>
<dbReference type="RefSeq" id="WP_251833826.1">
    <property type="nucleotide sequence ID" value="NZ_JACSPS010000003.1"/>
</dbReference>
<keyword evidence="6" id="KW-0378">Hydrolase</keyword>
<evidence type="ECO:0000256" key="7">
    <source>
        <dbReference type="SAM" id="MobiDB-lite"/>
    </source>
</evidence>
<organism evidence="9 10">
    <name type="scientific">Kaistella pullorum</name>
    <dbReference type="NCBI Taxonomy" id="2763074"/>
    <lineage>
        <taxon>Bacteria</taxon>
        <taxon>Pseudomonadati</taxon>
        <taxon>Bacteroidota</taxon>
        <taxon>Flavobacteriia</taxon>
        <taxon>Flavobacteriales</taxon>
        <taxon>Weeksellaceae</taxon>
        <taxon>Chryseobacterium group</taxon>
        <taxon>Kaistella</taxon>
    </lineage>
</organism>
<comment type="caution">
    <text evidence="9">The sequence shown here is derived from an EMBL/GenBank/DDBJ whole genome shotgun (WGS) entry which is preliminary data.</text>
</comment>
<evidence type="ECO:0000256" key="4">
    <source>
        <dbReference type="ARBA" id="ARBA00022525"/>
    </source>
</evidence>
<protein>
    <recommendedName>
        <fullName evidence="3">Ribonuclease</fullName>
    </recommendedName>
</protein>
<evidence type="ECO:0000313" key="10">
    <source>
        <dbReference type="Proteomes" id="UP000626242"/>
    </source>
</evidence>
<dbReference type="Proteomes" id="UP000626242">
    <property type="component" value="Unassembled WGS sequence"/>
</dbReference>
<keyword evidence="5" id="KW-0540">Nuclease</keyword>
<evidence type="ECO:0000256" key="2">
    <source>
        <dbReference type="ARBA" id="ARBA00009006"/>
    </source>
</evidence>
<feature type="region of interest" description="Disordered" evidence="7">
    <location>
        <begin position="41"/>
        <end position="76"/>
    </location>
</feature>
<comment type="subcellular location">
    <subcellularLocation>
        <location evidence="1">Secreted</location>
    </subcellularLocation>
</comment>
<dbReference type="InterPro" id="IPR000026">
    <property type="entry name" value="N1-like"/>
</dbReference>
<evidence type="ECO:0000256" key="3">
    <source>
        <dbReference type="ARBA" id="ARBA00022214"/>
    </source>
</evidence>
<evidence type="ECO:0000256" key="6">
    <source>
        <dbReference type="ARBA" id="ARBA00022801"/>
    </source>
</evidence>
<name>A0ABR8WNU5_9FLAO</name>
<dbReference type="EMBL" id="JACSPS010000003">
    <property type="protein sequence ID" value="MBD8018618.1"/>
    <property type="molecule type" value="Genomic_DNA"/>
</dbReference>
<keyword evidence="10" id="KW-1185">Reference proteome</keyword>
<accession>A0ABR8WNU5</accession>
<feature type="compositionally biased region" description="Polar residues" evidence="7">
    <location>
        <begin position="41"/>
        <end position="57"/>
    </location>
</feature>
<comment type="similarity">
    <text evidence="2">Belongs to the ribonuclease N1/T1 family.</text>
</comment>
<feature type="compositionally biased region" description="Low complexity" evidence="7">
    <location>
        <begin position="59"/>
        <end position="76"/>
    </location>
</feature>
<keyword evidence="4" id="KW-0964">Secreted</keyword>
<dbReference type="PRINTS" id="PR00117">
    <property type="entry name" value="BARNASE"/>
</dbReference>
<evidence type="ECO:0000256" key="5">
    <source>
        <dbReference type="ARBA" id="ARBA00022722"/>
    </source>
</evidence>
<gene>
    <name evidence="9" type="ORF">H9628_09055</name>
</gene>
<reference evidence="9 10" key="1">
    <citation type="submission" date="2020-08" db="EMBL/GenBank/DDBJ databases">
        <title>A Genomic Blueprint of the Chicken Gut Microbiome.</title>
        <authorList>
            <person name="Gilroy R."/>
            <person name="Ravi A."/>
            <person name="Getino M."/>
            <person name="Pursley I."/>
            <person name="Horton D.L."/>
            <person name="Alikhan N.-F."/>
            <person name="Baker D."/>
            <person name="Gharbi K."/>
            <person name="Hall N."/>
            <person name="Watson M."/>
            <person name="Adriaenssens E.M."/>
            <person name="Foster-Nyarko E."/>
            <person name="Jarju S."/>
            <person name="Secka A."/>
            <person name="Antonio M."/>
            <person name="Oren A."/>
            <person name="Chaudhuri R."/>
            <person name="La Ragione R.M."/>
            <person name="Hildebrand F."/>
            <person name="Pallen M.J."/>
        </authorList>
    </citation>
    <scope>NUCLEOTIDE SEQUENCE [LARGE SCALE GENOMIC DNA]</scope>
    <source>
        <strain evidence="9 10">Sa1CVA4</strain>
    </source>
</reference>
<keyword evidence="8" id="KW-0812">Transmembrane</keyword>
<dbReference type="SUPFAM" id="SSF53933">
    <property type="entry name" value="Microbial ribonucleases"/>
    <property type="match status" value="1"/>
</dbReference>